<proteinExistence type="inferred from homology"/>
<dbReference type="PROSITE" id="PS50160">
    <property type="entry name" value="DNA_LIGASE_A3"/>
    <property type="match status" value="1"/>
</dbReference>
<evidence type="ECO:0000256" key="1">
    <source>
        <dbReference type="ARBA" id="ARBA00007572"/>
    </source>
</evidence>
<reference evidence="4 5" key="1">
    <citation type="submission" date="2022-05" db="EMBL/GenBank/DDBJ databases">
        <title>Genome Sequencing of Bee-Associated Microbes.</title>
        <authorList>
            <person name="Dunlap C."/>
        </authorList>
    </citation>
    <scope>NUCLEOTIDE SEQUENCE [LARGE SCALE GENOMIC DNA]</scope>
    <source>
        <strain evidence="4 5">NRRL B-23120</strain>
    </source>
</reference>
<dbReference type="SUPFAM" id="SSF56091">
    <property type="entry name" value="DNA ligase/mRNA capping enzyme, catalytic domain"/>
    <property type="match status" value="1"/>
</dbReference>
<dbReference type="PANTHER" id="PTHR45674:SF4">
    <property type="entry name" value="DNA LIGASE 1"/>
    <property type="match status" value="1"/>
</dbReference>
<dbReference type="EMBL" id="JAMDMJ010000053">
    <property type="protein sequence ID" value="MCY9599648.1"/>
    <property type="molecule type" value="Genomic_DNA"/>
</dbReference>
<organism evidence="4 5">
    <name type="scientific">Paenibacillus chitinolyticus</name>
    <dbReference type="NCBI Taxonomy" id="79263"/>
    <lineage>
        <taxon>Bacteria</taxon>
        <taxon>Bacillati</taxon>
        <taxon>Bacillota</taxon>
        <taxon>Bacilli</taxon>
        <taxon>Bacillales</taxon>
        <taxon>Paenibacillaceae</taxon>
        <taxon>Paenibacillus</taxon>
    </lineage>
</organism>
<dbReference type="InterPro" id="IPR050191">
    <property type="entry name" value="ATP-dep_DNA_ligase"/>
</dbReference>
<dbReference type="GeneID" id="95376050"/>
<protein>
    <submittedName>
        <fullName evidence="4">DNA ligase</fullName>
    </submittedName>
</protein>
<accession>A0ABT4FMA9</accession>
<evidence type="ECO:0000313" key="4">
    <source>
        <dbReference type="EMBL" id="MCY9599648.1"/>
    </source>
</evidence>
<dbReference type="InterPro" id="IPR012310">
    <property type="entry name" value="DNA_ligase_ATP-dep_cent"/>
</dbReference>
<evidence type="ECO:0000313" key="5">
    <source>
        <dbReference type="Proteomes" id="UP001527202"/>
    </source>
</evidence>
<dbReference type="PANTHER" id="PTHR45674">
    <property type="entry name" value="DNA LIGASE 1/3 FAMILY MEMBER"/>
    <property type="match status" value="1"/>
</dbReference>
<sequence length="277" mass="31538">MFVSPMLLQTANNPSDEAAYINELKFDGFRLIISTINGVKLYTRHNNEVTSIFSELLDCPLPEGTIIDGEVVIIDAQGKPDFEALSKRFKSKTDKTLVTFFAFDIIRYKGIDTSGLPLLKRKELLSESFSETESYKQVKWSLGSASALYELVEANALEGLVQKMAESRYEIGKRSWNWQKVINWTYAEVFITGYKKNEFGWLTSVIDETGKMRAAGVIELGVNPEAKKAFNVIKRSITYKEDKSTVYLEPLIKARIKTRNWTKKGLLRSPVFVEYVL</sequence>
<comment type="caution">
    <text evidence="4">The sequence shown here is derived from an EMBL/GenBank/DDBJ whole genome shotgun (WGS) entry which is preliminary data.</text>
</comment>
<dbReference type="GO" id="GO:0016874">
    <property type="term" value="F:ligase activity"/>
    <property type="evidence" value="ECO:0007669"/>
    <property type="project" value="UniProtKB-KW"/>
</dbReference>
<gene>
    <name evidence="4" type="ORF">M5X16_28285</name>
</gene>
<comment type="similarity">
    <text evidence="1">Belongs to the ATP-dependent DNA ligase family.</text>
</comment>
<keyword evidence="2 4" id="KW-0436">Ligase</keyword>
<feature type="domain" description="ATP-dependent DNA ligase family profile" evidence="3">
    <location>
        <begin position="91"/>
        <end position="181"/>
    </location>
</feature>
<dbReference type="Gene3D" id="3.30.470.30">
    <property type="entry name" value="DNA ligase/mRNA capping enzyme"/>
    <property type="match status" value="1"/>
</dbReference>
<dbReference type="Proteomes" id="UP001527202">
    <property type="component" value="Unassembled WGS sequence"/>
</dbReference>
<dbReference type="RefSeq" id="WP_042227666.1">
    <property type="nucleotide sequence ID" value="NZ_CP026520.1"/>
</dbReference>
<evidence type="ECO:0000256" key="2">
    <source>
        <dbReference type="ARBA" id="ARBA00022598"/>
    </source>
</evidence>
<dbReference type="Pfam" id="PF01068">
    <property type="entry name" value="DNA_ligase_A_M"/>
    <property type="match status" value="1"/>
</dbReference>
<name>A0ABT4FMA9_9BACL</name>
<keyword evidence="5" id="KW-1185">Reference proteome</keyword>
<evidence type="ECO:0000259" key="3">
    <source>
        <dbReference type="PROSITE" id="PS50160"/>
    </source>
</evidence>